<dbReference type="InterPro" id="IPR036445">
    <property type="entry name" value="GPCR_2_extracell_dom_sf"/>
</dbReference>
<dbReference type="SUPFAM" id="SSF81321">
    <property type="entry name" value="Family A G protein-coupled receptor-like"/>
    <property type="match status" value="1"/>
</dbReference>
<keyword evidence="6" id="KW-0297">G-protein coupled receptor</keyword>
<keyword evidence="8" id="KW-1015">Disulfide bond</keyword>
<dbReference type="InterPro" id="IPR050332">
    <property type="entry name" value="GPCR_2"/>
</dbReference>
<feature type="domain" description="G-protein coupled receptors family 2 profile 2" evidence="14">
    <location>
        <begin position="146"/>
        <end position="400"/>
    </location>
</feature>
<evidence type="ECO:0008006" key="17">
    <source>
        <dbReference type="Google" id="ProtNLM"/>
    </source>
</evidence>
<evidence type="ECO:0000259" key="14">
    <source>
        <dbReference type="PROSITE" id="PS50261"/>
    </source>
</evidence>
<dbReference type="Proteomes" id="UP000288216">
    <property type="component" value="Unassembled WGS sequence"/>
</dbReference>
<proteinExistence type="inferred from homology"/>
<dbReference type="PRINTS" id="PR00249">
    <property type="entry name" value="GPCRSECRETIN"/>
</dbReference>
<evidence type="ECO:0000256" key="11">
    <source>
        <dbReference type="ARBA" id="ARBA00023224"/>
    </source>
</evidence>
<dbReference type="Pfam" id="PF00002">
    <property type="entry name" value="7tm_2"/>
    <property type="match status" value="1"/>
</dbReference>
<dbReference type="GO" id="GO:0007166">
    <property type="term" value="P:cell surface receptor signaling pathway"/>
    <property type="evidence" value="ECO:0007669"/>
    <property type="project" value="InterPro"/>
</dbReference>
<dbReference type="SUPFAM" id="SSF111418">
    <property type="entry name" value="Hormone receptor domain"/>
    <property type="match status" value="1"/>
</dbReference>
<name>A0A401NKQ9_SCYTO</name>
<organism evidence="15 16">
    <name type="scientific">Scyliorhinus torazame</name>
    <name type="common">Cloudy catshark</name>
    <name type="synonym">Catulus torazame</name>
    <dbReference type="NCBI Taxonomy" id="75743"/>
    <lineage>
        <taxon>Eukaryota</taxon>
        <taxon>Metazoa</taxon>
        <taxon>Chordata</taxon>
        <taxon>Craniata</taxon>
        <taxon>Vertebrata</taxon>
        <taxon>Chondrichthyes</taxon>
        <taxon>Elasmobranchii</taxon>
        <taxon>Galeomorphii</taxon>
        <taxon>Galeoidea</taxon>
        <taxon>Carcharhiniformes</taxon>
        <taxon>Scyliorhinidae</taxon>
        <taxon>Scyliorhinus</taxon>
    </lineage>
</organism>
<dbReference type="InterPro" id="IPR017983">
    <property type="entry name" value="GPCR_2_secretin-like_CS"/>
</dbReference>
<dbReference type="PRINTS" id="PR01154">
    <property type="entry name" value="VIP1RECEPTOR"/>
</dbReference>
<dbReference type="InterPro" id="IPR001771">
    <property type="entry name" value="GPCR_2_VIP_rcpt_1"/>
</dbReference>
<accession>A0A401NKQ9</accession>
<gene>
    <name evidence="15" type="ORF">scyTo_0009342</name>
</gene>
<dbReference type="Gene3D" id="4.10.1240.10">
    <property type="entry name" value="GPCR, family 2, extracellular hormone receptor domain"/>
    <property type="match status" value="1"/>
</dbReference>
<comment type="subcellular location">
    <subcellularLocation>
        <location evidence="1">Cell membrane</location>
        <topology evidence="1">Multi-pass membrane protein</topology>
    </subcellularLocation>
</comment>
<keyword evidence="16" id="KW-1185">Reference proteome</keyword>
<keyword evidence="4 12" id="KW-0812">Transmembrane</keyword>
<dbReference type="GO" id="GO:0005886">
    <property type="term" value="C:plasma membrane"/>
    <property type="evidence" value="ECO:0007669"/>
    <property type="project" value="UniProtKB-SubCell"/>
</dbReference>
<feature type="transmembrane region" description="Helical" evidence="12">
    <location>
        <begin position="344"/>
        <end position="365"/>
    </location>
</feature>
<dbReference type="GO" id="GO:0008528">
    <property type="term" value="F:G protein-coupled peptide receptor activity"/>
    <property type="evidence" value="ECO:0007669"/>
    <property type="project" value="TreeGrafter"/>
</dbReference>
<dbReference type="GO" id="GO:0015055">
    <property type="term" value="F:secretin receptor activity"/>
    <property type="evidence" value="ECO:0007669"/>
    <property type="project" value="TreeGrafter"/>
</dbReference>
<feature type="transmembrane region" description="Helical" evidence="12">
    <location>
        <begin position="260"/>
        <end position="280"/>
    </location>
</feature>
<dbReference type="SMART" id="SM00008">
    <property type="entry name" value="HormR"/>
    <property type="match status" value="1"/>
</dbReference>
<evidence type="ECO:0000259" key="13">
    <source>
        <dbReference type="PROSITE" id="PS50227"/>
    </source>
</evidence>
<dbReference type="InterPro" id="IPR000832">
    <property type="entry name" value="GPCR_2_secretin-like"/>
</dbReference>
<evidence type="ECO:0000256" key="8">
    <source>
        <dbReference type="ARBA" id="ARBA00023157"/>
    </source>
</evidence>
<dbReference type="PROSITE" id="PS50227">
    <property type="entry name" value="G_PROTEIN_RECEP_F2_3"/>
    <property type="match status" value="1"/>
</dbReference>
<dbReference type="PROSITE" id="PS00650">
    <property type="entry name" value="G_PROTEIN_RECEP_F2_2"/>
    <property type="match status" value="1"/>
</dbReference>
<dbReference type="FunFam" id="1.20.1070.10:FF:000032">
    <property type="entry name" value="Vasoactive intestinal polypeptide receptor 1"/>
    <property type="match status" value="1"/>
</dbReference>
<evidence type="ECO:0000256" key="2">
    <source>
        <dbReference type="ARBA" id="ARBA00005314"/>
    </source>
</evidence>
<evidence type="ECO:0000256" key="4">
    <source>
        <dbReference type="ARBA" id="ARBA00022692"/>
    </source>
</evidence>
<evidence type="ECO:0000256" key="6">
    <source>
        <dbReference type="ARBA" id="ARBA00023040"/>
    </source>
</evidence>
<feature type="transmembrane region" description="Helical" evidence="12">
    <location>
        <begin position="234"/>
        <end position="253"/>
    </location>
</feature>
<dbReference type="AlphaFoldDB" id="A0A401NKQ9"/>
<keyword evidence="7 12" id="KW-0472">Membrane</keyword>
<comment type="caution">
    <text evidence="15">The sequence shown here is derived from an EMBL/GenBank/DDBJ whole genome shotgun (WGS) entry which is preliminary data.</text>
</comment>
<dbReference type="STRING" id="75743.A0A401NKQ9"/>
<dbReference type="EMBL" id="BFAA01003790">
    <property type="protein sequence ID" value="GCB61450.1"/>
    <property type="molecule type" value="Genomic_DNA"/>
</dbReference>
<keyword evidence="10" id="KW-0325">Glycoprotein</keyword>
<dbReference type="OMA" id="CHFREYF"/>
<feature type="transmembrane region" description="Helical" evidence="12">
    <location>
        <begin position="180"/>
        <end position="198"/>
    </location>
</feature>
<dbReference type="InterPro" id="IPR001879">
    <property type="entry name" value="GPCR_2_extracellular_dom"/>
</dbReference>
<keyword evidence="5 12" id="KW-1133">Transmembrane helix</keyword>
<dbReference type="GO" id="GO:0007188">
    <property type="term" value="P:adenylate cyclase-modulating G protein-coupled receptor signaling pathway"/>
    <property type="evidence" value="ECO:0007669"/>
    <property type="project" value="TreeGrafter"/>
</dbReference>
<dbReference type="PANTHER" id="PTHR45620:SF13">
    <property type="entry name" value="SECRETIN RECEPTOR"/>
    <property type="match status" value="1"/>
</dbReference>
<evidence type="ECO:0000256" key="9">
    <source>
        <dbReference type="ARBA" id="ARBA00023170"/>
    </source>
</evidence>
<dbReference type="PROSITE" id="PS50261">
    <property type="entry name" value="G_PROTEIN_RECEP_F2_4"/>
    <property type="match status" value="1"/>
</dbReference>
<keyword evidence="9" id="KW-0675">Receptor</keyword>
<sequence length="435" mass="50204">MEWAAGAQLLGRAHVMRILLIIYLDIIVIVKSNPDECDVPNILRKEEELCLEMLANDQVGSGLQAVQADCVGEWDNLTCWPSASLGNTVALPCPKVIYMVTHKQGFIYRNCTNEGWSEMFPGYKTACGYDTKYFTDLVKVPFYMNVMIIYTVGHSTSFISLSIAVAILGSFRKLRCTRNYIHMHLFVSYILRAISIFIKDSVLFSSEDSQHCDSQSVECKVVIVFFQYCNMANFSWLLVEASYLHTALVVTVFSEHKYFWRYIVLGWGAPAVFTTLWSIARQIYENIGCWDVNSDQQIWWIIKGPLTGSIFINFFLFLRIMRILIKNLKTPDAMRNDLNQYRRLAKSTLLLIPLFGIHYIVFVIIPEKESNLSMDLRLGFEIALGSFQGLVVAILYCFLNGEVRVEIKRKWRRRKGNQHNSIISNGWMVEHRYIY</sequence>
<dbReference type="Gene3D" id="1.20.1070.10">
    <property type="entry name" value="Rhodopsin 7-helix transmembrane proteins"/>
    <property type="match status" value="1"/>
</dbReference>
<evidence type="ECO:0000256" key="3">
    <source>
        <dbReference type="ARBA" id="ARBA00022475"/>
    </source>
</evidence>
<comment type="similarity">
    <text evidence="2">Belongs to the G-protein coupled receptor 2 family.</text>
</comment>
<keyword evidence="3" id="KW-1003">Cell membrane</keyword>
<dbReference type="InterPro" id="IPR017981">
    <property type="entry name" value="GPCR_2-like_7TM"/>
</dbReference>
<dbReference type="PROSITE" id="PS00649">
    <property type="entry name" value="G_PROTEIN_RECEP_F2_1"/>
    <property type="match status" value="1"/>
</dbReference>
<feature type="domain" description="G-protein coupled receptors family 2 profile 1" evidence="13">
    <location>
        <begin position="49"/>
        <end position="131"/>
    </location>
</feature>
<feature type="transmembrane region" description="Helical" evidence="12">
    <location>
        <begin position="300"/>
        <end position="324"/>
    </location>
</feature>
<dbReference type="GO" id="GO:0017046">
    <property type="term" value="F:peptide hormone binding"/>
    <property type="evidence" value="ECO:0007669"/>
    <property type="project" value="TreeGrafter"/>
</dbReference>
<reference evidence="15 16" key="1">
    <citation type="journal article" date="2018" name="Nat. Ecol. Evol.">
        <title>Shark genomes provide insights into elasmobranch evolution and the origin of vertebrates.</title>
        <authorList>
            <person name="Hara Y"/>
            <person name="Yamaguchi K"/>
            <person name="Onimaru K"/>
            <person name="Kadota M"/>
            <person name="Koyanagi M"/>
            <person name="Keeley SD"/>
            <person name="Tatsumi K"/>
            <person name="Tanaka K"/>
            <person name="Motone F"/>
            <person name="Kageyama Y"/>
            <person name="Nozu R"/>
            <person name="Adachi N"/>
            <person name="Nishimura O"/>
            <person name="Nakagawa R"/>
            <person name="Tanegashima C"/>
            <person name="Kiyatake I"/>
            <person name="Matsumoto R"/>
            <person name="Murakumo K"/>
            <person name="Nishida K"/>
            <person name="Terakita A"/>
            <person name="Kuratani S"/>
            <person name="Sato K"/>
            <person name="Hyodo S Kuraku.S."/>
        </authorList>
    </citation>
    <scope>NUCLEOTIDE SEQUENCE [LARGE SCALE GENOMIC DNA]</scope>
</reference>
<dbReference type="Pfam" id="PF02793">
    <property type="entry name" value="HRM"/>
    <property type="match status" value="1"/>
</dbReference>
<evidence type="ECO:0000313" key="16">
    <source>
        <dbReference type="Proteomes" id="UP000288216"/>
    </source>
</evidence>
<evidence type="ECO:0000256" key="5">
    <source>
        <dbReference type="ARBA" id="ARBA00022989"/>
    </source>
</evidence>
<evidence type="ECO:0000256" key="10">
    <source>
        <dbReference type="ARBA" id="ARBA00023180"/>
    </source>
</evidence>
<protein>
    <recommendedName>
        <fullName evidence="17">Secretin receptor</fullName>
    </recommendedName>
</protein>
<evidence type="ECO:0000313" key="15">
    <source>
        <dbReference type="EMBL" id="GCB61450.1"/>
    </source>
</evidence>
<feature type="transmembrane region" description="Helical" evidence="12">
    <location>
        <begin position="385"/>
        <end position="405"/>
    </location>
</feature>
<evidence type="ECO:0000256" key="7">
    <source>
        <dbReference type="ARBA" id="ARBA00023136"/>
    </source>
</evidence>
<dbReference type="OrthoDB" id="5967113at2759"/>
<dbReference type="PANTHER" id="PTHR45620">
    <property type="entry name" value="PDF RECEPTOR-LIKE PROTEIN-RELATED"/>
    <property type="match status" value="1"/>
</dbReference>
<dbReference type="GO" id="GO:0004999">
    <property type="term" value="F:vasoactive intestinal polypeptide receptor activity"/>
    <property type="evidence" value="ECO:0007669"/>
    <property type="project" value="InterPro"/>
</dbReference>
<evidence type="ECO:0000256" key="1">
    <source>
        <dbReference type="ARBA" id="ARBA00004651"/>
    </source>
</evidence>
<keyword evidence="11" id="KW-0807">Transducer</keyword>
<feature type="transmembrane region" description="Helical" evidence="12">
    <location>
        <begin position="142"/>
        <end position="168"/>
    </location>
</feature>
<evidence type="ECO:0000256" key="12">
    <source>
        <dbReference type="SAM" id="Phobius"/>
    </source>
</evidence>